<reference evidence="4" key="3">
    <citation type="submission" date="2015-02" db="EMBL/GenBank/DDBJ databases">
        <title>Evolutionary Origins and Diversification of the Mycorrhizal Mutualists.</title>
        <authorList>
            <consortium name="DOE Joint Genome Institute"/>
            <consortium name="Mycorrhizal Genomics Consortium"/>
            <person name="Kohler A."/>
            <person name="Kuo A."/>
            <person name="Nagy L.G."/>
            <person name="Floudas D."/>
            <person name="Copeland A."/>
            <person name="Barry K.W."/>
            <person name="Cichocki N."/>
            <person name="Veneault-Fourrey C."/>
            <person name="LaButti K."/>
            <person name="Lindquist E.A."/>
            <person name="Lipzen A."/>
            <person name="Lundell T."/>
            <person name="Morin E."/>
            <person name="Murat C."/>
            <person name="Riley R."/>
            <person name="Ohm R."/>
            <person name="Sun H."/>
            <person name="Tunlid A."/>
            <person name="Henrissat B."/>
            <person name="Grigoriev I.V."/>
            <person name="Hibbett D.S."/>
            <person name="Martin F."/>
        </authorList>
    </citation>
    <scope>NUCLEOTIDE SEQUENCE</scope>
    <source>
        <strain evidence="4">MUT 4182</strain>
    </source>
</reference>
<feature type="region of interest" description="Disordered" evidence="1">
    <location>
        <begin position="307"/>
        <end position="402"/>
    </location>
</feature>
<feature type="signal peptide" evidence="3">
    <location>
        <begin position="1"/>
        <end position="16"/>
    </location>
</feature>
<accession>A0A0C3L7M7</accession>
<evidence type="ECO:0000256" key="3">
    <source>
        <dbReference type="SAM" id="SignalP"/>
    </source>
</evidence>
<sequence length="402" mass="44139">MAWIWVILCMLSATVASSVLAARLWALYERDRRVLAALIIGFLACLVPGWTLTFRGGSNSIDPNEFRVIGNVFTYIGGVTVQEGVDALDWRFKKCYHLSLSKISISILIGSLLYESGIFAALLWKMCRDQKRTRIMEAFYRDGVIYYVVIFANYAVAIGNGFAWNDPLAQAFLTSAFYVGVKSMACAHIILRLRSYFSFGDAVVDGRVETNLFDEGGKVGEHSLSSSLVSTIIHFAHMISGNGGTTFEIRSDHLVRGEERRTADLESVVEAADGRGRTPNAPGLPPPTPLRQSLDWMRTAGLGIRRPAFGDATSESDSIVSPSANGSSPHRPTRRPKWFGKGRRTSAHAQSQVEENSGFGERLWGLAAVGSRDEPLTTVEMDNLSREPRNIGTAGGDHEGRK</sequence>
<evidence type="ECO:0000313" key="4">
    <source>
        <dbReference type="EMBL" id="KIO17517.1"/>
    </source>
</evidence>
<keyword evidence="2" id="KW-1133">Transmembrane helix</keyword>
<evidence type="ECO:0000256" key="1">
    <source>
        <dbReference type="SAM" id="MobiDB-lite"/>
    </source>
</evidence>
<keyword evidence="6" id="KW-1185">Reference proteome</keyword>
<evidence type="ECO:0000313" key="6">
    <source>
        <dbReference type="Proteomes" id="UP000054248"/>
    </source>
</evidence>
<dbReference type="EMBL" id="KN823374">
    <property type="protein sequence ID" value="KIO17517.1"/>
    <property type="molecule type" value="Genomic_DNA"/>
</dbReference>
<keyword evidence="3" id="KW-0732">Signal</keyword>
<dbReference type="HOGENOM" id="CLU_685488_0_0_1"/>
<name>A0A0C3L7M7_9AGAM</name>
<keyword evidence="2" id="KW-0812">Transmembrane</keyword>
<feature type="transmembrane region" description="Helical" evidence="2">
    <location>
        <begin position="105"/>
        <end position="124"/>
    </location>
</feature>
<reference evidence="4 6" key="1">
    <citation type="submission" date="2014-04" db="EMBL/GenBank/DDBJ databases">
        <authorList>
            <consortium name="DOE Joint Genome Institute"/>
            <person name="Kuo A."/>
            <person name="Girlanda M."/>
            <person name="Perotto S."/>
            <person name="Kohler A."/>
            <person name="Nagy L.G."/>
            <person name="Floudas D."/>
            <person name="Copeland A."/>
            <person name="Barry K.W."/>
            <person name="Cichocki N."/>
            <person name="Veneault-Fourrey C."/>
            <person name="LaButti K."/>
            <person name="Lindquist E.A."/>
            <person name="Lipzen A."/>
            <person name="Lundell T."/>
            <person name="Morin E."/>
            <person name="Murat C."/>
            <person name="Sun H."/>
            <person name="Tunlid A."/>
            <person name="Henrissat B."/>
            <person name="Grigoriev I.V."/>
            <person name="Hibbett D.S."/>
            <person name="Martin F."/>
            <person name="Nordberg H.P."/>
            <person name="Cantor M.N."/>
            <person name="Hua S.X."/>
        </authorList>
    </citation>
    <scope>NUCLEOTIDE SEQUENCE [LARGE SCALE GENOMIC DNA]</scope>
    <source>
        <strain evidence="4 6">MUT 4182</strain>
    </source>
</reference>
<feature type="transmembrane region" description="Helical" evidence="2">
    <location>
        <begin position="37"/>
        <end position="54"/>
    </location>
</feature>
<dbReference type="OrthoDB" id="2958007at2759"/>
<protein>
    <submittedName>
        <fullName evidence="4">Uncharacterized protein</fullName>
    </submittedName>
</protein>
<dbReference type="Proteomes" id="UP000054248">
    <property type="component" value="Unassembled WGS sequence"/>
</dbReference>
<feature type="compositionally biased region" description="Polar residues" evidence="1">
    <location>
        <begin position="313"/>
        <end position="330"/>
    </location>
</feature>
<reference evidence="6" key="2">
    <citation type="submission" date="2015-01" db="EMBL/GenBank/DDBJ databases">
        <title>Evolutionary Origins and Diversification of the Mycorrhizal Mutualists.</title>
        <authorList>
            <consortium name="DOE Joint Genome Institute"/>
            <consortium name="Mycorrhizal Genomics Consortium"/>
            <person name="Kohler A."/>
            <person name="Kuo A."/>
            <person name="Nagy L.G."/>
            <person name="Floudas D."/>
            <person name="Copeland A."/>
            <person name="Barry K.W."/>
            <person name="Cichocki N."/>
            <person name="Veneault-Fourrey C."/>
            <person name="LaButti K."/>
            <person name="Lindquist E.A."/>
            <person name="Lipzen A."/>
            <person name="Lundell T."/>
            <person name="Morin E."/>
            <person name="Murat C."/>
            <person name="Riley R."/>
            <person name="Ohm R."/>
            <person name="Sun H."/>
            <person name="Tunlid A."/>
            <person name="Henrissat B."/>
            <person name="Grigoriev I.V."/>
            <person name="Hibbett D.S."/>
            <person name="Martin F."/>
        </authorList>
    </citation>
    <scope>NUCLEOTIDE SEQUENCE [LARGE SCALE GENOMIC DNA]</scope>
    <source>
        <strain evidence="5 6">MUT 4182</strain>
    </source>
</reference>
<gene>
    <name evidence="5" type="ORF">M407DRAFT_17993</name>
    <name evidence="4" type="ORF">M407DRAFT_32817</name>
</gene>
<feature type="transmembrane region" description="Helical" evidence="2">
    <location>
        <begin position="170"/>
        <end position="191"/>
    </location>
</feature>
<evidence type="ECO:0000313" key="5">
    <source>
        <dbReference type="EMBL" id="KIO33128.1"/>
    </source>
</evidence>
<proteinExistence type="predicted"/>
<organism evidence="4 6">
    <name type="scientific">Tulasnella calospora MUT 4182</name>
    <dbReference type="NCBI Taxonomy" id="1051891"/>
    <lineage>
        <taxon>Eukaryota</taxon>
        <taxon>Fungi</taxon>
        <taxon>Dikarya</taxon>
        <taxon>Basidiomycota</taxon>
        <taxon>Agaricomycotina</taxon>
        <taxon>Agaricomycetes</taxon>
        <taxon>Cantharellales</taxon>
        <taxon>Tulasnellaceae</taxon>
        <taxon>Tulasnella</taxon>
    </lineage>
</organism>
<evidence type="ECO:0000256" key="2">
    <source>
        <dbReference type="SAM" id="Phobius"/>
    </source>
</evidence>
<feature type="transmembrane region" description="Helical" evidence="2">
    <location>
        <begin position="144"/>
        <end position="164"/>
    </location>
</feature>
<keyword evidence="2" id="KW-0472">Membrane</keyword>
<dbReference type="EMBL" id="KN822950">
    <property type="protein sequence ID" value="KIO33128.1"/>
    <property type="molecule type" value="Genomic_DNA"/>
</dbReference>
<dbReference type="AlphaFoldDB" id="A0A0C3L7M7"/>
<feature type="compositionally biased region" description="Basic residues" evidence="1">
    <location>
        <begin position="331"/>
        <end position="346"/>
    </location>
</feature>
<feature type="chain" id="PRO_5007392526" evidence="3">
    <location>
        <begin position="17"/>
        <end position="402"/>
    </location>
</feature>
<feature type="region of interest" description="Disordered" evidence="1">
    <location>
        <begin position="269"/>
        <end position="293"/>
    </location>
</feature>